<evidence type="ECO:0000313" key="1">
    <source>
        <dbReference type="EMBL" id="GHC45350.1"/>
    </source>
</evidence>
<reference evidence="1" key="1">
    <citation type="journal article" date="2014" name="Int. J. Syst. Evol. Microbiol.">
        <title>Complete genome sequence of Corynebacterium casei LMG S-19264T (=DSM 44701T), isolated from a smear-ripened cheese.</title>
        <authorList>
            <consortium name="US DOE Joint Genome Institute (JGI-PGF)"/>
            <person name="Walter F."/>
            <person name="Albersmeier A."/>
            <person name="Kalinowski J."/>
            <person name="Ruckert C."/>
        </authorList>
    </citation>
    <scope>NUCLEOTIDE SEQUENCE</scope>
    <source>
        <strain evidence="1">JCM 4633</strain>
    </source>
</reference>
<dbReference type="Proteomes" id="UP000646244">
    <property type="component" value="Unassembled WGS sequence"/>
</dbReference>
<dbReference type="EMBL" id="BMVB01000005">
    <property type="protein sequence ID" value="GHC45350.1"/>
    <property type="molecule type" value="Genomic_DNA"/>
</dbReference>
<reference evidence="1" key="2">
    <citation type="submission" date="2020-09" db="EMBL/GenBank/DDBJ databases">
        <authorList>
            <person name="Sun Q."/>
            <person name="Ohkuma M."/>
        </authorList>
    </citation>
    <scope>NUCLEOTIDE SEQUENCE</scope>
    <source>
        <strain evidence="1">JCM 4633</strain>
    </source>
</reference>
<comment type="caution">
    <text evidence="1">The sequence shown here is derived from an EMBL/GenBank/DDBJ whole genome shotgun (WGS) entry which is preliminary data.</text>
</comment>
<sequence>MVQWQAKAADVRPLDASVGFALAAAFGTGGGPGWREAIDDAMDLVTLLP</sequence>
<name>A0A918TGP1_STRCJ</name>
<proteinExistence type="predicted"/>
<accession>A0A918TGP1</accession>
<protein>
    <submittedName>
        <fullName evidence="1">Uncharacterized protein</fullName>
    </submittedName>
</protein>
<dbReference type="AlphaFoldDB" id="A0A918TGP1"/>
<dbReference type="RefSeq" id="WP_190109382.1">
    <property type="nucleotide sequence ID" value="NZ_BMVB01000005.1"/>
</dbReference>
<gene>
    <name evidence="1" type="ORF">GCM10010507_20740</name>
</gene>
<evidence type="ECO:0000313" key="2">
    <source>
        <dbReference type="Proteomes" id="UP000646244"/>
    </source>
</evidence>
<organism evidence="1 2">
    <name type="scientific">Streptomyces cinnamoneus</name>
    <name type="common">Streptoverticillium cinnamoneum</name>
    <dbReference type="NCBI Taxonomy" id="53446"/>
    <lineage>
        <taxon>Bacteria</taxon>
        <taxon>Bacillati</taxon>
        <taxon>Actinomycetota</taxon>
        <taxon>Actinomycetes</taxon>
        <taxon>Kitasatosporales</taxon>
        <taxon>Streptomycetaceae</taxon>
        <taxon>Streptomyces</taxon>
        <taxon>Streptomyces cinnamoneus group</taxon>
    </lineage>
</organism>